<feature type="chain" id="PRO_5047320570" evidence="2">
    <location>
        <begin position="21"/>
        <end position="195"/>
    </location>
</feature>
<sequence length="195" mass="21752">MKSTLLIVLTVMFVYIEAKAVPSGNVETQATSNKPLQLSELISQAQANINSFTAELQEKMNLPDQQTVVNTIKEQSTNFVSNLQEFMKNVTEQVKEKSPEFESLWTDVKGKLNKVVDDINAQIPDAREQVNQLQAKLQEGLQTVLQESDKTAKAVSQNSQKVQEEIGKFTKQAVELAVETTQNLNNQLKQAAKTN</sequence>
<keyword evidence="3" id="KW-1185">Reference proteome</keyword>
<feature type="signal peptide" evidence="2">
    <location>
        <begin position="1"/>
        <end position="20"/>
    </location>
</feature>
<dbReference type="RefSeq" id="XP_015187127.1">
    <property type="nucleotide sequence ID" value="XM_015331641.1"/>
</dbReference>
<dbReference type="Proteomes" id="UP000694924">
    <property type="component" value="Unplaced"/>
</dbReference>
<reference evidence="4" key="1">
    <citation type="submission" date="2025-08" db="UniProtKB">
        <authorList>
            <consortium name="RefSeq"/>
        </authorList>
    </citation>
    <scope>IDENTIFICATION</scope>
    <source>
        <tissue evidence="4">Whole body</tissue>
    </source>
</reference>
<evidence type="ECO:0000256" key="1">
    <source>
        <dbReference type="SAM" id="Coils"/>
    </source>
</evidence>
<dbReference type="Pfam" id="PF07464">
    <property type="entry name" value="ApoLp-III"/>
    <property type="match status" value="1"/>
</dbReference>
<dbReference type="InterPro" id="IPR010009">
    <property type="entry name" value="ApoLp-III"/>
</dbReference>
<organism evidence="3 4">
    <name type="scientific">Polistes dominula</name>
    <name type="common">European paper wasp</name>
    <name type="synonym">Vespa dominula</name>
    <dbReference type="NCBI Taxonomy" id="743375"/>
    <lineage>
        <taxon>Eukaryota</taxon>
        <taxon>Metazoa</taxon>
        <taxon>Ecdysozoa</taxon>
        <taxon>Arthropoda</taxon>
        <taxon>Hexapoda</taxon>
        <taxon>Insecta</taxon>
        <taxon>Pterygota</taxon>
        <taxon>Neoptera</taxon>
        <taxon>Endopterygota</taxon>
        <taxon>Hymenoptera</taxon>
        <taxon>Apocrita</taxon>
        <taxon>Aculeata</taxon>
        <taxon>Vespoidea</taxon>
        <taxon>Vespidae</taxon>
        <taxon>Polistinae</taxon>
        <taxon>Polistini</taxon>
        <taxon>Polistes</taxon>
    </lineage>
</organism>
<evidence type="ECO:0000256" key="2">
    <source>
        <dbReference type="SAM" id="SignalP"/>
    </source>
</evidence>
<keyword evidence="1" id="KW-0175">Coiled coil</keyword>
<name>A0ABM1J3U0_POLDO</name>
<accession>A0ABM1J3U0</accession>
<dbReference type="SUPFAM" id="SSF47857">
    <property type="entry name" value="Apolipophorin-III"/>
    <property type="match status" value="1"/>
</dbReference>
<keyword evidence="2" id="KW-0732">Signal</keyword>
<proteinExistence type="predicted"/>
<evidence type="ECO:0000313" key="3">
    <source>
        <dbReference type="Proteomes" id="UP000694924"/>
    </source>
</evidence>
<dbReference type="Gene3D" id="1.20.120.20">
    <property type="entry name" value="Apolipoprotein"/>
    <property type="match status" value="1"/>
</dbReference>
<feature type="coiled-coil region" evidence="1">
    <location>
        <begin position="116"/>
        <end position="143"/>
    </location>
</feature>
<dbReference type="GeneID" id="107072057"/>
<protein>
    <submittedName>
        <fullName evidence="4">Uncharacterized protein LOC107072057</fullName>
    </submittedName>
</protein>
<dbReference type="CDD" id="cd13769">
    <property type="entry name" value="ApoLp-III_like"/>
    <property type="match status" value="1"/>
</dbReference>
<gene>
    <name evidence="4" type="primary">LOC107072057</name>
</gene>
<evidence type="ECO:0000313" key="4">
    <source>
        <dbReference type="RefSeq" id="XP_015187127.1"/>
    </source>
</evidence>